<name>A0ABD2B0T1_VESSQ</name>
<dbReference type="EMBL" id="JAUDFV010000133">
    <property type="protein sequence ID" value="KAL2726474.1"/>
    <property type="molecule type" value="Genomic_DNA"/>
</dbReference>
<evidence type="ECO:0000313" key="2">
    <source>
        <dbReference type="Proteomes" id="UP001607302"/>
    </source>
</evidence>
<comment type="caution">
    <text evidence="1">The sequence shown here is derived from an EMBL/GenBank/DDBJ whole genome shotgun (WGS) entry which is preliminary data.</text>
</comment>
<evidence type="ECO:0000313" key="1">
    <source>
        <dbReference type="EMBL" id="KAL2726474.1"/>
    </source>
</evidence>
<organism evidence="1 2">
    <name type="scientific">Vespula squamosa</name>
    <name type="common">Southern yellow jacket</name>
    <name type="synonym">Wasp</name>
    <dbReference type="NCBI Taxonomy" id="30214"/>
    <lineage>
        <taxon>Eukaryota</taxon>
        <taxon>Metazoa</taxon>
        <taxon>Ecdysozoa</taxon>
        <taxon>Arthropoda</taxon>
        <taxon>Hexapoda</taxon>
        <taxon>Insecta</taxon>
        <taxon>Pterygota</taxon>
        <taxon>Neoptera</taxon>
        <taxon>Endopterygota</taxon>
        <taxon>Hymenoptera</taxon>
        <taxon>Apocrita</taxon>
        <taxon>Aculeata</taxon>
        <taxon>Vespoidea</taxon>
        <taxon>Vespidae</taxon>
        <taxon>Vespinae</taxon>
        <taxon>Vespula</taxon>
    </lineage>
</organism>
<feature type="non-terminal residue" evidence="1">
    <location>
        <position position="209"/>
    </location>
</feature>
<dbReference type="AlphaFoldDB" id="A0ABD2B0T1"/>
<reference evidence="1 2" key="1">
    <citation type="journal article" date="2024" name="Ann. Entomol. Soc. Am.">
        <title>Genomic analyses of the southern and eastern yellowjacket wasps (Hymenoptera: Vespidae) reveal evolutionary signatures of social life.</title>
        <authorList>
            <person name="Catto M.A."/>
            <person name="Caine P.B."/>
            <person name="Orr S.E."/>
            <person name="Hunt B.G."/>
            <person name="Goodisman M.A.D."/>
        </authorList>
    </citation>
    <scope>NUCLEOTIDE SEQUENCE [LARGE SCALE GENOMIC DNA]</scope>
    <source>
        <strain evidence="1">233</strain>
        <tissue evidence="1">Head and thorax</tissue>
    </source>
</reference>
<sequence length="209" mass="24154">MSVEREHLSKIHRVWWQRKRKGCEFRRPGNSPSLTPGVSIFLYVSIIVSRFEVRPRGKEPRTNREGSFVRVQENKSVLSRWLLESEACSIDGLMLPAGSCDSDVGMRLARTLIELSQIMYISIHFPVKSERRKLINFVGLDQRKISIEFRVDYTEKLEDGETIVVSQVGFVLVLFREYLLRYSGRILLVSDSHFARRIPKGLRGIKGSK</sequence>
<protein>
    <submittedName>
        <fullName evidence="1">Uncharacterized protein</fullName>
    </submittedName>
</protein>
<gene>
    <name evidence="1" type="ORF">V1478_006752</name>
</gene>
<keyword evidence="2" id="KW-1185">Reference proteome</keyword>
<proteinExistence type="predicted"/>
<dbReference type="Proteomes" id="UP001607302">
    <property type="component" value="Unassembled WGS sequence"/>
</dbReference>
<accession>A0ABD2B0T1</accession>